<reference evidence="2" key="2">
    <citation type="submission" date="2011-01" db="EMBL/GenBank/DDBJ databases">
        <title>The complete genome of Deinococcus maricopensis DSM 21211.</title>
        <authorList>
            <consortium name="US DOE Joint Genome Institute (JGI-PGF)"/>
            <person name="Lucas S."/>
            <person name="Copeland A."/>
            <person name="Lapidus A."/>
            <person name="Goodwin L."/>
            <person name="Pitluck S."/>
            <person name="Kyrpides N."/>
            <person name="Mavromatis K."/>
            <person name="Pagani I."/>
            <person name="Ivanova N."/>
            <person name="Ovchinnikova G."/>
            <person name="Zeytun A."/>
            <person name="Detter J.C."/>
            <person name="Han C."/>
            <person name="Land M."/>
            <person name="Hauser L."/>
            <person name="Markowitz V."/>
            <person name="Cheng J.-F."/>
            <person name="Hugenholtz P."/>
            <person name="Woyke T."/>
            <person name="Wu D."/>
            <person name="Pukall R."/>
            <person name="Gehrich-Schroeter G."/>
            <person name="Brambilla E."/>
            <person name="Klenk H.-P."/>
            <person name="Eisen J.A."/>
        </authorList>
    </citation>
    <scope>NUCLEOTIDE SEQUENCE [LARGE SCALE GENOMIC DNA]</scope>
    <source>
        <strain evidence="2">DSM 21211 / LMG 22137 / NRRL B-23946 / LB-34</strain>
    </source>
</reference>
<dbReference type="EMBL" id="CP002454">
    <property type="protein sequence ID" value="ADV66509.1"/>
    <property type="molecule type" value="Genomic_DNA"/>
</dbReference>
<dbReference type="HOGENOM" id="CLU_1765016_0_0_0"/>
<proteinExistence type="predicted"/>
<keyword evidence="2" id="KW-1185">Reference proteome</keyword>
<dbReference type="RefSeq" id="WP_013556014.1">
    <property type="nucleotide sequence ID" value="NC_014958.1"/>
</dbReference>
<sequence>MSGHTITLTVDRLTQKMTSSMGNGTVAKVLDRPHGLKVMLLEEGGQYWCAFSHTSGGDDIYEVMNPGIPVAPLVNVVAIAGQLVDSIAVLSNTMPLPDRLSFASQSIAVKNGDIIEFTDRDSVRYAVRAQSVTSGPNNSLDVAIQFI</sequence>
<dbReference type="KEGG" id="dmr:Deima_0854"/>
<name>E8U620_DEIML</name>
<evidence type="ECO:0000313" key="1">
    <source>
        <dbReference type="EMBL" id="ADV66509.1"/>
    </source>
</evidence>
<evidence type="ECO:0000313" key="2">
    <source>
        <dbReference type="Proteomes" id="UP000008635"/>
    </source>
</evidence>
<dbReference type="AlphaFoldDB" id="E8U620"/>
<organism evidence="1 2">
    <name type="scientific">Deinococcus maricopensis (strain DSM 21211 / LMG 22137 / NRRL B-23946 / LB-34)</name>
    <dbReference type="NCBI Taxonomy" id="709986"/>
    <lineage>
        <taxon>Bacteria</taxon>
        <taxon>Thermotogati</taxon>
        <taxon>Deinococcota</taxon>
        <taxon>Deinococci</taxon>
        <taxon>Deinococcales</taxon>
        <taxon>Deinococcaceae</taxon>
        <taxon>Deinococcus</taxon>
    </lineage>
</organism>
<protein>
    <submittedName>
        <fullName evidence="1">Uncharacterized protein</fullName>
    </submittedName>
</protein>
<dbReference type="Proteomes" id="UP000008635">
    <property type="component" value="Chromosome"/>
</dbReference>
<reference evidence="1 2" key="1">
    <citation type="journal article" date="2011" name="Stand. Genomic Sci.">
        <title>Complete genome sequence of Deinococcus maricopensis type strain (LB-34).</title>
        <authorList>
            <person name="Pukall R."/>
            <person name="Zeytun A."/>
            <person name="Lucas S."/>
            <person name="Lapidus A."/>
            <person name="Hammon N."/>
            <person name="Deshpande S."/>
            <person name="Nolan M."/>
            <person name="Cheng J.F."/>
            <person name="Pitluck S."/>
            <person name="Liolios K."/>
            <person name="Pagani I."/>
            <person name="Mikhailova N."/>
            <person name="Ivanova N."/>
            <person name="Mavromatis K."/>
            <person name="Pati A."/>
            <person name="Tapia R."/>
            <person name="Han C."/>
            <person name="Goodwin L."/>
            <person name="Chen A."/>
            <person name="Palaniappan K."/>
            <person name="Land M."/>
            <person name="Hauser L."/>
            <person name="Chang Y.J."/>
            <person name="Jeffries C.D."/>
            <person name="Brambilla E.M."/>
            <person name="Rohde M."/>
            <person name="Goker M."/>
            <person name="Detter J.C."/>
            <person name="Woyke T."/>
            <person name="Bristow J."/>
            <person name="Eisen J.A."/>
            <person name="Markowitz V."/>
            <person name="Hugenholtz P."/>
            <person name="Kyrpides N.C."/>
            <person name="Klenk H.P."/>
        </authorList>
    </citation>
    <scope>NUCLEOTIDE SEQUENCE [LARGE SCALE GENOMIC DNA]</scope>
    <source>
        <strain evidence="2">DSM 21211 / LMG 22137 / NRRL B-23946 / LB-34</strain>
    </source>
</reference>
<accession>E8U620</accession>
<dbReference type="STRING" id="709986.Deima_0854"/>
<gene>
    <name evidence="1" type="ordered locus">Deima_0854</name>
</gene>